<feature type="region of interest" description="Disordered" evidence="2">
    <location>
        <begin position="418"/>
        <end position="438"/>
    </location>
</feature>
<dbReference type="GO" id="GO:0008270">
    <property type="term" value="F:zinc ion binding"/>
    <property type="evidence" value="ECO:0007669"/>
    <property type="project" value="UniProtKB-KW"/>
</dbReference>
<feature type="compositionally biased region" description="Basic and acidic residues" evidence="2">
    <location>
        <begin position="421"/>
        <end position="438"/>
    </location>
</feature>
<evidence type="ECO:0000313" key="4">
    <source>
        <dbReference type="EMBL" id="OJD15158.1"/>
    </source>
</evidence>
<feature type="region of interest" description="Disordered" evidence="2">
    <location>
        <begin position="183"/>
        <end position="216"/>
    </location>
</feature>
<keyword evidence="1" id="KW-0862">Zinc</keyword>
<feature type="domain" description="CCHC-type" evidence="3">
    <location>
        <begin position="386"/>
        <end position="401"/>
    </location>
</feature>
<dbReference type="InterPro" id="IPR001878">
    <property type="entry name" value="Znf_CCHC"/>
</dbReference>
<dbReference type="SUPFAM" id="SSF57756">
    <property type="entry name" value="Retrovirus zinc finger-like domains"/>
    <property type="match status" value="1"/>
</dbReference>
<dbReference type="GO" id="GO:0003676">
    <property type="term" value="F:nucleic acid binding"/>
    <property type="evidence" value="ECO:0007669"/>
    <property type="project" value="InterPro"/>
</dbReference>
<accession>A0A1J9PGN8</accession>
<organism evidence="4 5">
    <name type="scientific">Blastomyces percursus</name>
    <dbReference type="NCBI Taxonomy" id="1658174"/>
    <lineage>
        <taxon>Eukaryota</taxon>
        <taxon>Fungi</taxon>
        <taxon>Dikarya</taxon>
        <taxon>Ascomycota</taxon>
        <taxon>Pezizomycotina</taxon>
        <taxon>Eurotiomycetes</taxon>
        <taxon>Eurotiomycetidae</taxon>
        <taxon>Onygenales</taxon>
        <taxon>Ajellomycetaceae</taxon>
        <taxon>Blastomyces</taxon>
    </lineage>
</organism>
<comment type="caution">
    <text evidence="4">The sequence shown here is derived from an EMBL/GenBank/DDBJ whole genome shotgun (WGS) entry which is preliminary data.</text>
</comment>
<dbReference type="Proteomes" id="UP000242791">
    <property type="component" value="Unassembled WGS sequence"/>
</dbReference>
<evidence type="ECO:0000256" key="1">
    <source>
        <dbReference type="PROSITE-ProRule" id="PRU00047"/>
    </source>
</evidence>
<protein>
    <recommendedName>
        <fullName evidence="3">CCHC-type domain-containing protein</fullName>
    </recommendedName>
</protein>
<keyword evidence="1" id="KW-0863">Zinc-finger</keyword>
<evidence type="ECO:0000256" key="2">
    <source>
        <dbReference type="SAM" id="MobiDB-lite"/>
    </source>
</evidence>
<gene>
    <name evidence="4" type="ORF">ACJ73_09004</name>
</gene>
<dbReference type="InterPro" id="IPR036875">
    <property type="entry name" value="Znf_CCHC_sf"/>
</dbReference>
<dbReference type="VEuPathDB" id="FungiDB:ACJ73_09004"/>
<dbReference type="STRING" id="1658174.A0A1J9PGN8"/>
<proteinExistence type="predicted"/>
<dbReference type="AlphaFoldDB" id="A0A1J9PGN8"/>
<sequence length="438" mass="47683">IISTQSGPSEGLSVEHDPALVESVDATIHPANEGDGSRSVELLAEQLVEQLEHHHGCSEAHHSTDPSVAHTVSLSEMAEWRCPDILAQTDICRYPTAWETILPPDQRRQLYSGIPSITTESDFLDDQHPSNPEASPPAVTVDLEHDAVPAPRSLSVQFDIDSAGGLASSLAVAREGLEWRAGRPPVSSLQSSLHLDPLPTIPSSNAPDPTSPMRPTCRLPGAGGFYPVPPALRSTPQALGCFGGGIQPVDRPDLPPRPPCHLSCVHPPSSAVERRPHTAIQQKSLDWLQGARQRNTPLTTFLPDFDTKILEAGGQLWEDRMKISMLKKARAIESRERETIHPTTASPPQKDPDTMEWVSSKATRPSFRVPGISYEDAADRRQRGVCINCDRPGHMAAHCRSDFVPARKKIRANHITVEGEAETKKVDAPAEAQKQGKD</sequence>
<dbReference type="OrthoDB" id="4507207at2759"/>
<keyword evidence="5" id="KW-1185">Reference proteome</keyword>
<reference evidence="4 5" key="1">
    <citation type="submission" date="2015-08" db="EMBL/GenBank/DDBJ databases">
        <title>Emmonsia species relationships and genome sequence.</title>
        <authorList>
            <person name="Cuomo C.A."/>
            <person name="Schwartz I.S."/>
            <person name="Kenyon C."/>
            <person name="De Hoog G.S."/>
            <person name="Govender N.P."/>
            <person name="Botha A."/>
            <person name="Moreno L."/>
            <person name="De Vries M."/>
            <person name="Munoz J.F."/>
            <person name="Stielow J.B."/>
        </authorList>
    </citation>
    <scope>NUCLEOTIDE SEQUENCE [LARGE SCALE GENOMIC DNA]</scope>
    <source>
        <strain evidence="4 5">EI222</strain>
    </source>
</reference>
<feature type="non-terminal residue" evidence="4">
    <location>
        <position position="1"/>
    </location>
</feature>
<keyword evidence="1" id="KW-0479">Metal-binding</keyword>
<dbReference type="PROSITE" id="PS50158">
    <property type="entry name" value="ZF_CCHC"/>
    <property type="match status" value="1"/>
</dbReference>
<evidence type="ECO:0000313" key="5">
    <source>
        <dbReference type="Proteomes" id="UP000242791"/>
    </source>
</evidence>
<evidence type="ECO:0000259" key="3">
    <source>
        <dbReference type="PROSITE" id="PS50158"/>
    </source>
</evidence>
<dbReference type="EMBL" id="LGTZ01002338">
    <property type="protein sequence ID" value="OJD15158.1"/>
    <property type="molecule type" value="Genomic_DNA"/>
</dbReference>
<name>A0A1J9PGN8_9EURO</name>
<feature type="region of interest" description="Disordered" evidence="2">
    <location>
        <begin position="334"/>
        <end position="361"/>
    </location>
</feature>